<dbReference type="EMBL" id="JAWDGP010001528">
    <property type="protein sequence ID" value="KAK3790619.1"/>
    <property type="molecule type" value="Genomic_DNA"/>
</dbReference>
<sequence length="160" mass="18650">MELVRKRGSPPRFPFELFREQERSYDRRADSGARWQSIEYLGARRLLCIEPVHLEGQYLAASTELLPKIVGVGVWRALRRGVWRRRVVLPPRWDCGRLARTYAKATETAVLWRRTRLCPWDPFWCIVSPLGRRQKVGRPLGARRGGTLGEPWEPRSDADL</sequence>
<organism evidence="2 3">
    <name type="scientific">Elysia crispata</name>
    <name type="common">lettuce slug</name>
    <dbReference type="NCBI Taxonomy" id="231223"/>
    <lineage>
        <taxon>Eukaryota</taxon>
        <taxon>Metazoa</taxon>
        <taxon>Spiralia</taxon>
        <taxon>Lophotrochozoa</taxon>
        <taxon>Mollusca</taxon>
        <taxon>Gastropoda</taxon>
        <taxon>Heterobranchia</taxon>
        <taxon>Euthyneura</taxon>
        <taxon>Panpulmonata</taxon>
        <taxon>Sacoglossa</taxon>
        <taxon>Placobranchoidea</taxon>
        <taxon>Plakobranchidae</taxon>
        <taxon>Elysia</taxon>
    </lineage>
</organism>
<accession>A0AAE1E1A7</accession>
<evidence type="ECO:0000256" key="1">
    <source>
        <dbReference type="SAM" id="MobiDB-lite"/>
    </source>
</evidence>
<keyword evidence="3" id="KW-1185">Reference proteome</keyword>
<name>A0AAE1E1A7_9GAST</name>
<dbReference type="AlphaFoldDB" id="A0AAE1E1A7"/>
<dbReference type="Proteomes" id="UP001283361">
    <property type="component" value="Unassembled WGS sequence"/>
</dbReference>
<comment type="caution">
    <text evidence="2">The sequence shown here is derived from an EMBL/GenBank/DDBJ whole genome shotgun (WGS) entry which is preliminary data.</text>
</comment>
<proteinExistence type="predicted"/>
<gene>
    <name evidence="2" type="ORF">RRG08_044454</name>
</gene>
<evidence type="ECO:0000313" key="2">
    <source>
        <dbReference type="EMBL" id="KAK3790619.1"/>
    </source>
</evidence>
<evidence type="ECO:0000313" key="3">
    <source>
        <dbReference type="Proteomes" id="UP001283361"/>
    </source>
</evidence>
<feature type="region of interest" description="Disordered" evidence="1">
    <location>
        <begin position="141"/>
        <end position="160"/>
    </location>
</feature>
<reference evidence="2" key="1">
    <citation type="journal article" date="2023" name="G3 (Bethesda)">
        <title>A reference genome for the long-term kleptoplast-retaining sea slug Elysia crispata morphotype clarki.</title>
        <authorList>
            <person name="Eastman K.E."/>
            <person name="Pendleton A.L."/>
            <person name="Shaikh M.A."/>
            <person name="Suttiyut T."/>
            <person name="Ogas R."/>
            <person name="Tomko P."/>
            <person name="Gavelis G."/>
            <person name="Widhalm J.R."/>
            <person name="Wisecaver J.H."/>
        </authorList>
    </citation>
    <scope>NUCLEOTIDE SEQUENCE</scope>
    <source>
        <strain evidence="2">ECLA1</strain>
    </source>
</reference>
<protein>
    <submittedName>
        <fullName evidence="2">Uncharacterized protein</fullName>
    </submittedName>
</protein>